<reference evidence="1 2" key="1">
    <citation type="journal article" date="2020" name="Biotechnol. Biofuels">
        <title>New insights from the biogas microbiome by comprehensive genome-resolved metagenomics of nearly 1600 species originating from multiple anaerobic digesters.</title>
        <authorList>
            <person name="Campanaro S."/>
            <person name="Treu L."/>
            <person name="Rodriguez-R L.M."/>
            <person name="Kovalovszki A."/>
            <person name="Ziels R.M."/>
            <person name="Maus I."/>
            <person name="Zhu X."/>
            <person name="Kougias P.G."/>
            <person name="Basile A."/>
            <person name="Luo G."/>
            <person name="Schluter A."/>
            <person name="Konstantinidis K.T."/>
            <person name="Angelidaki I."/>
        </authorList>
    </citation>
    <scope>NUCLEOTIDE SEQUENCE [LARGE SCALE GENOMIC DNA]</scope>
    <source>
        <strain evidence="1">AS23ysBPME_34</strain>
    </source>
</reference>
<dbReference type="Pfam" id="PF05014">
    <property type="entry name" value="Nuc_deoxyrib_tr"/>
    <property type="match status" value="1"/>
</dbReference>
<dbReference type="AlphaFoldDB" id="A0A7X8GZD6"/>
<dbReference type="SUPFAM" id="SSF52309">
    <property type="entry name" value="N-(deoxy)ribosyltransferase-like"/>
    <property type="match status" value="1"/>
</dbReference>
<evidence type="ECO:0000313" key="2">
    <source>
        <dbReference type="Proteomes" id="UP000541058"/>
    </source>
</evidence>
<dbReference type="InterPro" id="IPR007710">
    <property type="entry name" value="Nucleoside_deoxyribTrfase"/>
</dbReference>
<name>A0A7X8GZD6_9LACT</name>
<dbReference type="Gene3D" id="3.40.50.450">
    <property type="match status" value="1"/>
</dbReference>
<dbReference type="RefSeq" id="WP_276646592.1">
    <property type="nucleotide sequence ID" value="NZ_JAAYSM010000076.1"/>
</dbReference>
<evidence type="ECO:0008006" key="3">
    <source>
        <dbReference type="Google" id="ProtNLM"/>
    </source>
</evidence>
<gene>
    <name evidence="1" type="ORF">GX355_02415</name>
</gene>
<organism evidence="1 2">
    <name type="scientific">Globicatella sulfidifaciens</name>
    <dbReference type="NCBI Taxonomy" id="136093"/>
    <lineage>
        <taxon>Bacteria</taxon>
        <taxon>Bacillati</taxon>
        <taxon>Bacillota</taxon>
        <taxon>Bacilli</taxon>
        <taxon>Lactobacillales</taxon>
        <taxon>Aerococcaceae</taxon>
        <taxon>Globicatella</taxon>
    </lineage>
</organism>
<accession>A0A7X8GZD6</accession>
<evidence type="ECO:0000313" key="1">
    <source>
        <dbReference type="EMBL" id="NLJ17694.1"/>
    </source>
</evidence>
<proteinExistence type="predicted"/>
<dbReference type="EMBL" id="JAAYSM010000076">
    <property type="protein sequence ID" value="NLJ17694.1"/>
    <property type="molecule type" value="Genomic_DNA"/>
</dbReference>
<sequence>MKIYLCGAITYHWENRELHKAVDWRIKLREKLEELNKTIGKKQFKCFDPTYNYKDNLEFSSMSVVLQNKHYLDQCDLMVVNADDLEHSPGSMFEIFYYYIKQKPVIAFGSSKIISQPHVECGISEHVTGIKEVVNYLHSMYLQ</sequence>
<dbReference type="Proteomes" id="UP000541058">
    <property type="component" value="Unassembled WGS sequence"/>
</dbReference>
<comment type="caution">
    <text evidence="1">The sequence shown here is derived from an EMBL/GenBank/DDBJ whole genome shotgun (WGS) entry which is preliminary data.</text>
</comment>
<protein>
    <recommendedName>
        <fullName evidence="3">Nucleoside 2-deoxyribosyltransferase</fullName>
    </recommendedName>
</protein>